<organism evidence="3 4">
    <name type="scientific">Vibrio algivorus</name>
    <dbReference type="NCBI Taxonomy" id="1667024"/>
    <lineage>
        <taxon>Bacteria</taxon>
        <taxon>Pseudomonadati</taxon>
        <taxon>Pseudomonadota</taxon>
        <taxon>Gammaproteobacteria</taxon>
        <taxon>Vibrionales</taxon>
        <taxon>Vibrionaceae</taxon>
        <taxon>Vibrio</taxon>
    </lineage>
</organism>
<keyword evidence="1" id="KW-0812">Transmembrane</keyword>
<dbReference type="RefSeq" id="WP_089122998.1">
    <property type="nucleotide sequence ID" value="NZ_BSPV01000004.1"/>
</dbReference>
<dbReference type="OrthoDB" id="9786473at2"/>
<reference evidence="3 4" key="3">
    <citation type="submission" date="2019-07" db="EMBL/GenBank/DDBJ databases">
        <title>The draft genome sequence of Vibrio algivorus M1486.</title>
        <authorList>
            <person name="Meng X."/>
        </authorList>
    </citation>
    <scope>NUCLEOTIDE SEQUENCE [LARGE SCALE GENOMIC DNA]</scope>
    <source>
        <strain evidence="3 4">M1486</strain>
    </source>
</reference>
<feature type="transmembrane region" description="Helical" evidence="1">
    <location>
        <begin position="169"/>
        <end position="186"/>
    </location>
</feature>
<sequence length="196" mass="22243">MGRILWAVVFVVTFVWSALDPKDTFTWFLEVLPALIGAAILLLTYQRFKLTSLLYFFILIHCIILMVGGHYTYAEVPLFDNLFGAARNNYDKLGHFAQGFVPALIARELLLRLKVVNGKAWMNLFALSVCLAFSAFYELIEWWVAVATGENAEAFLGTQGYVWDTQSDMAFALFGAITCLILMAKWHDRQLKELKG</sequence>
<dbReference type="EMBL" id="VMKJ01000012">
    <property type="protein sequence ID" value="TVO36981.1"/>
    <property type="molecule type" value="Genomic_DNA"/>
</dbReference>
<comment type="caution">
    <text evidence="3">The sequence shown here is derived from an EMBL/GenBank/DDBJ whole genome shotgun (WGS) entry which is preliminary data.</text>
</comment>
<evidence type="ECO:0000313" key="3">
    <source>
        <dbReference type="EMBL" id="TVO36981.1"/>
    </source>
</evidence>
<evidence type="ECO:0000313" key="5">
    <source>
        <dbReference type="Proteomes" id="UP001157156"/>
    </source>
</evidence>
<dbReference type="Proteomes" id="UP001157156">
    <property type="component" value="Unassembled WGS sequence"/>
</dbReference>
<dbReference type="Proteomes" id="UP000319828">
    <property type="component" value="Unassembled WGS sequence"/>
</dbReference>
<feature type="transmembrane region" description="Helical" evidence="1">
    <location>
        <begin position="52"/>
        <end position="73"/>
    </location>
</feature>
<evidence type="ECO:0000313" key="2">
    <source>
        <dbReference type="EMBL" id="GLT14616.1"/>
    </source>
</evidence>
<reference evidence="2" key="4">
    <citation type="submission" date="2023-01" db="EMBL/GenBank/DDBJ databases">
        <title>Draft genome sequence of Vibrio algivorus strain NBRC 111146.</title>
        <authorList>
            <person name="Sun Q."/>
            <person name="Mori K."/>
        </authorList>
    </citation>
    <scope>NUCLEOTIDE SEQUENCE</scope>
    <source>
        <strain evidence="2">NBRC 111146</strain>
    </source>
</reference>
<reference evidence="5" key="2">
    <citation type="journal article" date="2019" name="Int. J. Syst. Evol. Microbiol.">
        <title>The Global Catalogue of Microorganisms (GCM) 10K type strain sequencing project: providing services to taxonomists for standard genome sequencing and annotation.</title>
        <authorList>
            <consortium name="The Broad Institute Genomics Platform"/>
            <consortium name="The Broad Institute Genome Sequencing Center for Infectious Disease"/>
            <person name="Wu L."/>
            <person name="Ma J."/>
        </authorList>
    </citation>
    <scope>NUCLEOTIDE SEQUENCE [LARGE SCALE GENOMIC DNA]</scope>
    <source>
        <strain evidence="5">NBRC 111146</strain>
    </source>
</reference>
<keyword evidence="5" id="KW-1185">Reference proteome</keyword>
<keyword evidence="1" id="KW-0472">Membrane</keyword>
<dbReference type="PIRSF" id="PIRSF020606">
    <property type="entry name" value="UCP020606"/>
    <property type="match status" value="1"/>
</dbReference>
<reference evidence="2" key="1">
    <citation type="journal article" date="2014" name="Int. J. Syst. Evol. Microbiol.">
        <title>Complete genome of a new Firmicutes species belonging to the dominant human colonic microbiota ('Ruminococcus bicirculans') reveals two chromosomes and a selective capacity to utilize plant glucans.</title>
        <authorList>
            <consortium name="NISC Comparative Sequencing Program"/>
            <person name="Wegmann U."/>
            <person name="Louis P."/>
            <person name="Goesmann A."/>
            <person name="Henrissat B."/>
            <person name="Duncan S.H."/>
            <person name="Flint H.J."/>
        </authorList>
    </citation>
    <scope>NUCLEOTIDE SEQUENCE</scope>
    <source>
        <strain evidence="2">NBRC 111146</strain>
    </source>
</reference>
<dbReference type="InterPro" id="IPR014509">
    <property type="entry name" value="YjdF-like"/>
</dbReference>
<gene>
    <name evidence="2" type="primary">yjdF</name>
    <name evidence="3" type="ORF">FOF44_07845</name>
    <name evidence="2" type="ORF">GCM10007931_15910</name>
</gene>
<feature type="transmembrane region" description="Helical" evidence="1">
    <location>
        <begin position="27"/>
        <end position="45"/>
    </location>
</feature>
<dbReference type="Pfam" id="PF09997">
    <property type="entry name" value="DUF2238"/>
    <property type="match status" value="1"/>
</dbReference>
<proteinExistence type="predicted"/>
<dbReference type="InterPro" id="IPR058534">
    <property type="entry name" value="YjdF"/>
</dbReference>
<feature type="transmembrane region" description="Helical" evidence="1">
    <location>
        <begin position="122"/>
        <end position="140"/>
    </location>
</feature>
<feature type="transmembrane region" description="Helical" evidence="1">
    <location>
        <begin position="93"/>
        <end position="110"/>
    </location>
</feature>
<keyword evidence="1" id="KW-1133">Transmembrane helix</keyword>
<dbReference type="EMBL" id="BSPV01000004">
    <property type="protein sequence ID" value="GLT14616.1"/>
    <property type="molecule type" value="Genomic_DNA"/>
</dbReference>
<name>A0A557P8I9_9VIBR</name>
<evidence type="ECO:0000256" key="1">
    <source>
        <dbReference type="SAM" id="Phobius"/>
    </source>
</evidence>
<protein>
    <submittedName>
        <fullName evidence="3">DUF2238 domain-containing protein</fullName>
    </submittedName>
    <submittedName>
        <fullName evidence="2">Membrane protein</fullName>
    </submittedName>
</protein>
<dbReference type="AlphaFoldDB" id="A0A557P8I9"/>
<evidence type="ECO:0000313" key="4">
    <source>
        <dbReference type="Proteomes" id="UP000319828"/>
    </source>
</evidence>
<accession>A0A557P8I9</accession>